<feature type="transmembrane region" description="Helical" evidence="14">
    <location>
        <begin position="129"/>
        <end position="148"/>
    </location>
</feature>
<evidence type="ECO:0000256" key="14">
    <source>
        <dbReference type="SAM" id="Phobius"/>
    </source>
</evidence>
<dbReference type="PANTHER" id="PTHR11410:SF0">
    <property type="entry name" value="ATP SYNTHASE SUBUNIT A"/>
    <property type="match status" value="1"/>
</dbReference>
<feature type="transmembrane region" description="Helical" evidence="14">
    <location>
        <begin position="20"/>
        <end position="41"/>
    </location>
</feature>
<evidence type="ECO:0000256" key="3">
    <source>
        <dbReference type="ARBA" id="ARBA00006810"/>
    </source>
</evidence>
<keyword evidence="11 14" id="KW-0472">Membrane</keyword>
<evidence type="ECO:0000256" key="1">
    <source>
        <dbReference type="ARBA" id="ARBA00002070"/>
    </source>
</evidence>
<reference evidence="15" key="1">
    <citation type="submission" date="2020-06" db="EMBL/GenBank/DDBJ databases">
        <title>DNAmark Project.</title>
        <authorList>
            <person name="Leerhoei F."/>
        </authorList>
    </citation>
    <scope>NUCLEOTIDE SEQUENCE</scope>
    <source>
        <strain evidence="15">DM551</strain>
    </source>
</reference>
<dbReference type="GO" id="GO:0005743">
    <property type="term" value="C:mitochondrial inner membrane"/>
    <property type="evidence" value="ECO:0007669"/>
    <property type="project" value="UniProtKB-SubCell"/>
</dbReference>
<dbReference type="EMBL" id="MT584152">
    <property type="protein sequence ID" value="QLY90088.1"/>
    <property type="molecule type" value="Genomic_DNA"/>
</dbReference>
<feature type="transmembrane region" description="Helical" evidence="14">
    <location>
        <begin position="102"/>
        <end position="122"/>
    </location>
</feature>
<comment type="function">
    <text evidence="1">Mitochondrial membrane ATP synthase (F(1)F(0) ATP synthase or Complex V) produces ATP from ADP in the presence of a proton gradient across the membrane which is generated by electron transport complexes of the respiratory chain. F-type ATPases consist of two structural domains, F(1) - containing the extramembraneous catalytic core and F(0) - containing the membrane proton channel, linked together by a central stalk and a peripheral stalk. During catalysis, ATP synthesis in the catalytic domain of F(1) is coupled via a rotary mechanism of the central stalk subunits to proton translocation. Key component of the proton channel; it may play a direct role in the translocation of protons across the membrane.</text>
</comment>
<dbReference type="Gene3D" id="1.20.120.220">
    <property type="entry name" value="ATP synthase, F0 complex, subunit A"/>
    <property type="match status" value="1"/>
</dbReference>
<dbReference type="SUPFAM" id="SSF81336">
    <property type="entry name" value="F1F0 ATP synthase subunit A"/>
    <property type="match status" value="1"/>
</dbReference>
<dbReference type="PRINTS" id="PR00123">
    <property type="entry name" value="ATPASEA"/>
</dbReference>
<dbReference type="NCBIfam" id="TIGR01131">
    <property type="entry name" value="ATP_synt_6_or_A"/>
    <property type="match status" value="1"/>
</dbReference>
<proteinExistence type="inferred from homology"/>
<evidence type="ECO:0000256" key="10">
    <source>
        <dbReference type="ARBA" id="ARBA00023065"/>
    </source>
</evidence>
<dbReference type="Pfam" id="PF00119">
    <property type="entry name" value="ATP-synt_A"/>
    <property type="match status" value="1"/>
</dbReference>
<feature type="transmembrane region" description="Helical" evidence="14">
    <location>
        <begin position="198"/>
        <end position="222"/>
    </location>
</feature>
<comment type="similarity">
    <text evidence="3">Belongs to the ATPase A chain family.</text>
</comment>
<organism evidence="15">
    <name type="scientific">Ylodes simulans</name>
    <dbReference type="NCBI Taxonomy" id="2719101"/>
    <lineage>
        <taxon>Eukaryota</taxon>
        <taxon>Metazoa</taxon>
        <taxon>Ecdysozoa</taxon>
        <taxon>Arthropoda</taxon>
        <taxon>Hexapoda</taxon>
        <taxon>Insecta</taxon>
        <taxon>Pterygota</taxon>
        <taxon>Neoptera</taxon>
        <taxon>Endopterygota</taxon>
        <taxon>Trichoptera</taxon>
        <taxon>Integripalpia</taxon>
        <taxon>Brevitentoria</taxon>
        <taxon>Leptoceroidea</taxon>
        <taxon>Leptoceridae</taxon>
        <taxon>Leptocerinae</taxon>
        <taxon>Triaenodini</taxon>
        <taxon>Ylodes</taxon>
    </lineage>
</organism>
<keyword evidence="9 14" id="KW-1133">Transmembrane helix</keyword>
<evidence type="ECO:0000256" key="9">
    <source>
        <dbReference type="ARBA" id="ARBA00022989"/>
    </source>
</evidence>
<evidence type="ECO:0000256" key="5">
    <source>
        <dbReference type="ARBA" id="ARBA00022448"/>
    </source>
</evidence>
<dbReference type="InterPro" id="IPR023011">
    <property type="entry name" value="ATP_synth_F0_asu_AS"/>
</dbReference>
<dbReference type="InterPro" id="IPR045083">
    <property type="entry name" value="ATP_synth_F0_asu_bact/mt"/>
</dbReference>
<evidence type="ECO:0000256" key="7">
    <source>
        <dbReference type="ARBA" id="ARBA00022692"/>
    </source>
</evidence>
<evidence type="ECO:0000256" key="6">
    <source>
        <dbReference type="ARBA" id="ARBA00022547"/>
    </source>
</evidence>
<dbReference type="GO" id="GO:0045259">
    <property type="term" value="C:proton-transporting ATP synthase complex"/>
    <property type="evidence" value="ECO:0007669"/>
    <property type="project" value="UniProtKB-KW"/>
</dbReference>
<keyword evidence="8" id="KW-0375">Hydrogen ion transport</keyword>
<evidence type="ECO:0000256" key="2">
    <source>
        <dbReference type="ARBA" id="ARBA00004141"/>
    </source>
</evidence>
<keyword evidence="10" id="KW-0406">Ion transport</keyword>
<evidence type="ECO:0000313" key="15">
    <source>
        <dbReference type="EMBL" id="QLY90088.1"/>
    </source>
</evidence>
<dbReference type="InterPro" id="IPR035908">
    <property type="entry name" value="F0_ATP_A_sf"/>
</dbReference>
<dbReference type="InterPro" id="IPR000568">
    <property type="entry name" value="ATP_synth_F0_asu"/>
</dbReference>
<dbReference type="PANTHER" id="PTHR11410">
    <property type="entry name" value="ATP SYNTHASE SUBUNIT A"/>
    <property type="match status" value="1"/>
</dbReference>
<keyword evidence="5" id="KW-0813">Transport</keyword>
<dbReference type="AlphaFoldDB" id="A0A7D6ZV35"/>
<comment type="subcellular location">
    <subcellularLocation>
        <location evidence="2">Membrane</location>
        <topology evidence="2">Multi-pass membrane protein</topology>
    </subcellularLocation>
    <subcellularLocation>
        <location evidence="13">Mitochondrion inner membrane</location>
        <topology evidence="13">Multi-pass membrane protein</topology>
    </subcellularLocation>
</comment>
<keyword evidence="12" id="KW-0066">ATP synthesis</keyword>
<evidence type="ECO:0000256" key="13">
    <source>
        <dbReference type="RuleBase" id="RU004450"/>
    </source>
</evidence>
<dbReference type="PROSITE" id="PS00449">
    <property type="entry name" value="ATPASE_A"/>
    <property type="match status" value="1"/>
</dbReference>
<evidence type="ECO:0000256" key="8">
    <source>
        <dbReference type="ARBA" id="ARBA00022781"/>
    </source>
</evidence>
<gene>
    <name evidence="15" type="primary">atp6</name>
</gene>
<evidence type="ECO:0000256" key="11">
    <source>
        <dbReference type="ARBA" id="ARBA00023136"/>
    </source>
</evidence>
<keyword evidence="7 14" id="KW-0812">Transmembrane</keyword>
<dbReference type="GO" id="GO:0046933">
    <property type="term" value="F:proton-transporting ATP synthase activity, rotational mechanism"/>
    <property type="evidence" value="ECO:0007669"/>
    <property type="project" value="TreeGrafter"/>
</dbReference>
<geneLocation type="mitochondrion" evidence="15"/>
<evidence type="ECO:0000256" key="4">
    <source>
        <dbReference type="ARBA" id="ARBA00011648"/>
    </source>
</evidence>
<comment type="subunit">
    <text evidence="4">F-type ATPases have 2 components, CF(1) - the catalytic core - and CF(0) - the membrane proton channel. CF(1) has five subunits: alpha(3), beta(3), gamma(1), delta(1), epsilon(1). CF(0) has three main subunits: a, b and c.</text>
</comment>
<feature type="transmembrane region" description="Helical" evidence="14">
    <location>
        <begin position="74"/>
        <end position="96"/>
    </location>
</feature>
<keyword evidence="15" id="KW-0496">Mitochondrion</keyword>
<sequence length="227" mass="26339">MKMMTNLFSSFDPLTNIFNLQINWLSVMIGLILIPMNFWLIPNRLNFLFHKASILLFKEFKMLMKLSNLNGNSIIFITLFFFLFYNNFMGLMPYIFTATSHMVFTFSFGLTIWLTLMIFGWLNNYIHMMAHLIPNGTPLILTWFMVLIETTSNMIRPGTLAIRLMANLMAGHLLLTLLSEMNNNANLILMITIISTQILLLILEMSVSIIQAYVFFILTTLYSTEIN</sequence>
<evidence type="ECO:0000256" key="12">
    <source>
        <dbReference type="ARBA" id="ARBA00023310"/>
    </source>
</evidence>
<keyword evidence="6" id="KW-0138">CF(0)</keyword>
<feature type="transmembrane region" description="Helical" evidence="14">
    <location>
        <begin position="160"/>
        <end position="178"/>
    </location>
</feature>
<name>A0A7D6ZV35_9NEOP</name>
<accession>A0A7D6ZV35</accession>
<dbReference type="CDD" id="cd00310">
    <property type="entry name" value="ATP-synt_Fo_a_6"/>
    <property type="match status" value="1"/>
</dbReference>
<protein>
    <recommendedName>
        <fullName evidence="13">ATP synthase subunit a</fullName>
    </recommendedName>
</protein>